<keyword evidence="3" id="KW-1185">Reference proteome</keyword>
<comment type="caution">
    <text evidence="2">The sequence shown here is derived from an EMBL/GenBank/DDBJ whole genome shotgun (WGS) entry which is preliminary data.</text>
</comment>
<proteinExistence type="predicted"/>
<feature type="region of interest" description="Disordered" evidence="1">
    <location>
        <begin position="167"/>
        <end position="187"/>
    </location>
</feature>
<organism evidence="2 3">
    <name type="scientific">Streptosporangium oxazolinicum</name>
    <dbReference type="NCBI Taxonomy" id="909287"/>
    <lineage>
        <taxon>Bacteria</taxon>
        <taxon>Bacillati</taxon>
        <taxon>Actinomycetota</taxon>
        <taxon>Actinomycetes</taxon>
        <taxon>Streptosporangiales</taxon>
        <taxon>Streptosporangiaceae</taxon>
        <taxon>Streptosporangium</taxon>
    </lineage>
</organism>
<protein>
    <submittedName>
        <fullName evidence="2">Uncharacterized protein</fullName>
    </submittedName>
</protein>
<name>A0ABP8BFZ2_9ACTN</name>
<evidence type="ECO:0000256" key="1">
    <source>
        <dbReference type="SAM" id="MobiDB-lite"/>
    </source>
</evidence>
<sequence length="212" mass="22823">MNTIRTWTPTPGNNHCFSGKRSSALRQRLNVATDVVLGIDKLTVDGDRTADGATLASTLTPRLTTWLSAGRDGEAKVEVELAGKPTKSVKAGKVSTDRRLIWSGEVTAKPGETWGSLQVPERPSALPGDQPSDQIHYWESRSEIAITTAVRTQASPTAELAIKKGMASSAPVTTAPHPPRTRIAHPRVSGSMWGRLWGFTESPFRGADQAGW</sequence>
<dbReference type="Proteomes" id="UP001501251">
    <property type="component" value="Unassembled WGS sequence"/>
</dbReference>
<dbReference type="EMBL" id="BAABAQ010000014">
    <property type="protein sequence ID" value="GAA4205424.1"/>
    <property type="molecule type" value="Genomic_DNA"/>
</dbReference>
<reference evidence="3" key="1">
    <citation type="journal article" date="2019" name="Int. J. Syst. Evol. Microbiol.">
        <title>The Global Catalogue of Microorganisms (GCM) 10K type strain sequencing project: providing services to taxonomists for standard genome sequencing and annotation.</title>
        <authorList>
            <consortium name="The Broad Institute Genomics Platform"/>
            <consortium name="The Broad Institute Genome Sequencing Center for Infectious Disease"/>
            <person name="Wu L."/>
            <person name="Ma J."/>
        </authorList>
    </citation>
    <scope>NUCLEOTIDE SEQUENCE [LARGE SCALE GENOMIC DNA]</scope>
    <source>
        <strain evidence="3">JCM 17388</strain>
    </source>
</reference>
<evidence type="ECO:0000313" key="3">
    <source>
        <dbReference type="Proteomes" id="UP001501251"/>
    </source>
</evidence>
<gene>
    <name evidence="2" type="ORF">GCM10022252_66000</name>
</gene>
<evidence type="ECO:0000313" key="2">
    <source>
        <dbReference type="EMBL" id="GAA4205424.1"/>
    </source>
</evidence>
<accession>A0ABP8BFZ2</accession>